<evidence type="ECO:0000313" key="1">
    <source>
        <dbReference type="EMBL" id="KAA6369459.1"/>
    </source>
</evidence>
<accession>A0A5J4UFT7</accession>
<evidence type="ECO:0000313" key="2">
    <source>
        <dbReference type="Proteomes" id="UP000324800"/>
    </source>
</evidence>
<comment type="caution">
    <text evidence="1">The sequence shown here is derived from an EMBL/GenBank/DDBJ whole genome shotgun (WGS) entry which is preliminary data.</text>
</comment>
<name>A0A5J4UFT7_9EUKA</name>
<dbReference type="AlphaFoldDB" id="A0A5J4UFT7"/>
<dbReference type="Proteomes" id="UP000324800">
    <property type="component" value="Unassembled WGS sequence"/>
</dbReference>
<reference evidence="1 2" key="1">
    <citation type="submission" date="2019-03" db="EMBL/GenBank/DDBJ databases">
        <title>Single cell metagenomics reveals metabolic interactions within the superorganism composed of flagellate Streblomastix strix and complex community of Bacteroidetes bacteria on its surface.</title>
        <authorList>
            <person name="Treitli S.C."/>
            <person name="Kolisko M."/>
            <person name="Husnik F."/>
            <person name="Keeling P."/>
            <person name="Hampl V."/>
        </authorList>
    </citation>
    <scope>NUCLEOTIDE SEQUENCE [LARGE SCALE GENOMIC DNA]</scope>
    <source>
        <strain evidence="1">ST1C</strain>
    </source>
</reference>
<protein>
    <submittedName>
        <fullName evidence="1">Uncharacterized protein</fullName>
    </submittedName>
</protein>
<organism evidence="1 2">
    <name type="scientific">Streblomastix strix</name>
    <dbReference type="NCBI Taxonomy" id="222440"/>
    <lineage>
        <taxon>Eukaryota</taxon>
        <taxon>Metamonada</taxon>
        <taxon>Preaxostyla</taxon>
        <taxon>Oxymonadida</taxon>
        <taxon>Streblomastigidae</taxon>
        <taxon>Streblomastix</taxon>
    </lineage>
</organism>
<proteinExistence type="predicted"/>
<sequence length="59" mass="6896">MLVELALDLSRQYTLQSYQGRDICTVNSPPLYTLFCHLNSEYFAMFRDDETVHFTTQAT</sequence>
<dbReference type="EMBL" id="SNRW01016349">
    <property type="protein sequence ID" value="KAA6369459.1"/>
    <property type="molecule type" value="Genomic_DNA"/>
</dbReference>
<gene>
    <name evidence="1" type="ORF">EZS28_035012</name>
</gene>
<feature type="non-terminal residue" evidence="1">
    <location>
        <position position="59"/>
    </location>
</feature>